<dbReference type="InterPro" id="IPR000160">
    <property type="entry name" value="GGDEF_dom"/>
</dbReference>
<feature type="transmembrane region" description="Helical" evidence="1">
    <location>
        <begin position="173"/>
        <end position="194"/>
    </location>
</feature>
<protein>
    <submittedName>
        <fullName evidence="3">Diguanylate cyclase</fullName>
    </submittedName>
</protein>
<dbReference type="GO" id="GO:0043709">
    <property type="term" value="P:cell adhesion involved in single-species biofilm formation"/>
    <property type="evidence" value="ECO:0007669"/>
    <property type="project" value="TreeGrafter"/>
</dbReference>
<feature type="transmembrane region" description="Helical" evidence="1">
    <location>
        <begin position="102"/>
        <end position="118"/>
    </location>
</feature>
<keyword evidence="1" id="KW-0812">Transmembrane</keyword>
<dbReference type="SUPFAM" id="SSF55073">
    <property type="entry name" value="Nucleotide cyclase"/>
    <property type="match status" value="1"/>
</dbReference>
<dbReference type="PANTHER" id="PTHR45138:SF9">
    <property type="entry name" value="DIGUANYLATE CYCLASE DGCM-RELATED"/>
    <property type="match status" value="1"/>
</dbReference>
<dbReference type="AlphaFoldDB" id="A0A7G8PM50"/>
<feature type="transmembrane region" description="Helical" evidence="1">
    <location>
        <begin position="147"/>
        <end position="167"/>
    </location>
</feature>
<dbReference type="Proteomes" id="UP000515498">
    <property type="component" value="Chromosome"/>
</dbReference>
<feature type="domain" description="GGDEF" evidence="2">
    <location>
        <begin position="238"/>
        <end position="373"/>
    </location>
</feature>
<dbReference type="PANTHER" id="PTHR45138">
    <property type="entry name" value="REGULATORY COMPONENTS OF SENSORY TRANSDUCTION SYSTEM"/>
    <property type="match status" value="1"/>
</dbReference>
<keyword evidence="1" id="KW-1133">Transmembrane helix</keyword>
<dbReference type="Pfam" id="PF00990">
    <property type="entry name" value="GGDEF"/>
    <property type="match status" value="1"/>
</dbReference>
<feature type="transmembrane region" description="Helical" evidence="1">
    <location>
        <begin position="124"/>
        <end position="140"/>
    </location>
</feature>
<dbReference type="SMART" id="SM00267">
    <property type="entry name" value="GGDEF"/>
    <property type="match status" value="1"/>
</dbReference>
<evidence type="ECO:0000313" key="3">
    <source>
        <dbReference type="EMBL" id="QNJ95416.1"/>
    </source>
</evidence>
<dbReference type="CDD" id="cd01949">
    <property type="entry name" value="GGDEF"/>
    <property type="match status" value="1"/>
</dbReference>
<dbReference type="EMBL" id="CP059894">
    <property type="protein sequence ID" value="QNJ95416.1"/>
    <property type="molecule type" value="Genomic_DNA"/>
</dbReference>
<dbReference type="Gene3D" id="3.30.70.270">
    <property type="match status" value="1"/>
</dbReference>
<evidence type="ECO:0000259" key="2">
    <source>
        <dbReference type="PROSITE" id="PS50887"/>
    </source>
</evidence>
<accession>A0A7G8PM50</accession>
<keyword evidence="1" id="KW-0472">Membrane</keyword>
<dbReference type="InterPro" id="IPR050469">
    <property type="entry name" value="Diguanylate_Cyclase"/>
</dbReference>
<evidence type="ECO:0000313" key="4">
    <source>
        <dbReference type="Proteomes" id="UP000515498"/>
    </source>
</evidence>
<evidence type="ECO:0000256" key="1">
    <source>
        <dbReference type="SAM" id="Phobius"/>
    </source>
</evidence>
<dbReference type="GO" id="GO:0052621">
    <property type="term" value="F:diguanylate cyclase activity"/>
    <property type="evidence" value="ECO:0007669"/>
    <property type="project" value="TreeGrafter"/>
</dbReference>
<organism evidence="3 4">
    <name type="scientific">Mycolicibacterium fluoranthenivorans</name>
    <dbReference type="NCBI Taxonomy" id="258505"/>
    <lineage>
        <taxon>Bacteria</taxon>
        <taxon>Bacillati</taxon>
        <taxon>Actinomycetota</taxon>
        <taxon>Actinomycetes</taxon>
        <taxon>Mycobacteriales</taxon>
        <taxon>Mycobacteriaceae</taxon>
        <taxon>Mycolicibacterium</taxon>
    </lineage>
</organism>
<dbReference type="KEGG" id="mflu:HZU40_15040"/>
<proteinExistence type="predicted"/>
<dbReference type="GO" id="GO:1902201">
    <property type="term" value="P:negative regulation of bacterial-type flagellum-dependent cell motility"/>
    <property type="evidence" value="ECO:0007669"/>
    <property type="project" value="TreeGrafter"/>
</dbReference>
<dbReference type="GO" id="GO:0005886">
    <property type="term" value="C:plasma membrane"/>
    <property type="evidence" value="ECO:0007669"/>
    <property type="project" value="TreeGrafter"/>
</dbReference>
<reference evidence="3 4" key="1">
    <citation type="submission" date="2020-07" db="EMBL/GenBank/DDBJ databases">
        <title>Draft genome sequence of four isobutane-metabolizing strains capable of cometabolically degrading diverse ether contaminants.</title>
        <authorList>
            <person name="Chen W."/>
            <person name="Faulkner N."/>
            <person name="Smith C."/>
            <person name="Hyman M."/>
        </authorList>
    </citation>
    <scope>NUCLEOTIDE SEQUENCE [LARGE SCALE GENOMIC DNA]</scope>
    <source>
        <strain evidence="3 4">2A</strain>
    </source>
</reference>
<gene>
    <name evidence="3" type="ORF">HZU40_15040</name>
</gene>
<dbReference type="NCBIfam" id="TIGR00254">
    <property type="entry name" value="GGDEF"/>
    <property type="match status" value="1"/>
</dbReference>
<name>A0A7G8PM50_9MYCO</name>
<dbReference type="InterPro" id="IPR029787">
    <property type="entry name" value="Nucleotide_cyclase"/>
</dbReference>
<dbReference type="PROSITE" id="PS50887">
    <property type="entry name" value="GGDEF"/>
    <property type="match status" value="1"/>
</dbReference>
<feature type="transmembrane region" description="Helical" evidence="1">
    <location>
        <begin position="43"/>
        <end position="65"/>
    </location>
</feature>
<dbReference type="InterPro" id="IPR043128">
    <property type="entry name" value="Rev_trsase/Diguanyl_cyclase"/>
</dbReference>
<sequence>MVGVLRSCRVFARGVATWWREPVDYPGQVQYFARRSLASAIRVLIGTGAGLMALIALAVLLPGAGRTSSSAHVAVGLFVALATGWAVVWCTRAWPSQRMSRAFVLSADVGITMVALVGPTWSTGLFALNCFALVSAYLLFFDGAKALTLHTALILAATTSFIAQLSVDDHLSRASLAATILGAALPTILTPLGIQLGIWMLRRDANESVTDPLTGLLNRRGLHLHSAGLLVMNRSAAAALTVIVVDLDRFKDINDTYGHATGDEVLIRCARRIVATVDNSSALVARIGGEEFVVVHLADPYLADELPERIRHAIAASGEYPCVTASLGVANVAHEHLAAPDADPAGVLDDAIARADEAMFDAKRVGGNAIRQI</sequence>
<feature type="transmembrane region" description="Helical" evidence="1">
    <location>
        <begin position="71"/>
        <end position="90"/>
    </location>
</feature>